<keyword evidence="2" id="KW-1185">Reference proteome</keyword>
<dbReference type="RefSeq" id="WP_264775617.1">
    <property type="nucleotide sequence ID" value="NZ_AP026560.1"/>
</dbReference>
<evidence type="ECO:0000313" key="1">
    <source>
        <dbReference type="EMBL" id="BDP42942.1"/>
    </source>
</evidence>
<reference evidence="1" key="1">
    <citation type="submission" date="2022-07" db="EMBL/GenBank/DDBJ databases">
        <title>Complete Genome Sequence of the Radioresistant Bacterium Deinococcus aetherius ST0316, Isolated from the Air Dust collected in Lower Stratosphere above Japan.</title>
        <authorList>
            <person name="Satoh K."/>
            <person name="Hagiwara K."/>
            <person name="Katsumata K."/>
            <person name="Kubo A."/>
            <person name="Yokobori S."/>
            <person name="Yamagishi A."/>
            <person name="Oono Y."/>
            <person name="Narumi I."/>
        </authorList>
    </citation>
    <scope>NUCLEOTIDE SEQUENCE</scope>
    <source>
        <strain evidence="1">ST0316</strain>
    </source>
</reference>
<dbReference type="Proteomes" id="UP001064971">
    <property type="component" value="Chromosome"/>
</dbReference>
<organism evidence="1 2">
    <name type="scientific">Deinococcus aetherius</name>
    <dbReference type="NCBI Taxonomy" id="200252"/>
    <lineage>
        <taxon>Bacteria</taxon>
        <taxon>Thermotogati</taxon>
        <taxon>Deinococcota</taxon>
        <taxon>Deinococci</taxon>
        <taxon>Deinococcales</taxon>
        <taxon>Deinococcaceae</taxon>
        <taxon>Deinococcus</taxon>
    </lineage>
</organism>
<proteinExistence type="predicted"/>
<protein>
    <submittedName>
        <fullName evidence="1">Uncharacterized protein</fullName>
    </submittedName>
</protein>
<dbReference type="EMBL" id="AP026560">
    <property type="protein sequence ID" value="BDP42942.1"/>
    <property type="molecule type" value="Genomic_DNA"/>
</dbReference>
<sequence length="113" mass="12522">MTTRQDLTGTRAIWRGRTYVFRVSITEDGAPADLTNATARARFAQSRDGRAELELTLGSGLVRDGSEFVGTLTPVQAQELRAKFWQFDVIRGGHVEPIHWGTVDFEPGIRSSS</sequence>
<name>A0ABN6RHV2_9DEIO</name>
<accession>A0ABN6RHV2</accession>
<gene>
    <name evidence="1" type="ORF">DAETH_29110</name>
</gene>
<evidence type="ECO:0000313" key="2">
    <source>
        <dbReference type="Proteomes" id="UP001064971"/>
    </source>
</evidence>